<feature type="transmembrane region" description="Helical" evidence="1">
    <location>
        <begin position="81"/>
        <end position="101"/>
    </location>
</feature>
<feature type="transmembrane region" description="Helical" evidence="1">
    <location>
        <begin position="146"/>
        <end position="166"/>
    </location>
</feature>
<feature type="transmembrane region" description="Helical" evidence="1">
    <location>
        <begin position="186"/>
        <end position="204"/>
    </location>
</feature>
<feature type="transmembrane region" description="Helical" evidence="1">
    <location>
        <begin position="113"/>
        <end position="134"/>
    </location>
</feature>
<keyword evidence="1" id="KW-0812">Transmembrane</keyword>
<dbReference type="InterPro" id="IPR038728">
    <property type="entry name" value="YkvI-like"/>
</dbReference>
<feature type="transmembrane region" description="Helical" evidence="1">
    <location>
        <begin position="216"/>
        <end position="239"/>
    </location>
</feature>
<keyword evidence="1" id="KW-1133">Transmembrane helix</keyword>
<feature type="transmembrane region" description="Helical" evidence="1">
    <location>
        <begin position="259"/>
        <end position="284"/>
    </location>
</feature>
<protein>
    <recommendedName>
        <fullName evidence="4">Membrane protein YkvI</fullName>
    </recommendedName>
</protein>
<dbReference type="PANTHER" id="PTHR37814">
    <property type="entry name" value="CONSERVED MEMBRANE PROTEIN"/>
    <property type="match status" value="1"/>
</dbReference>
<dbReference type="PANTHER" id="PTHR37814:SF1">
    <property type="entry name" value="MEMBRANE PROTEIN"/>
    <property type="match status" value="1"/>
</dbReference>
<dbReference type="EMBL" id="CP118605">
    <property type="protein sequence ID" value="WGL17885.1"/>
    <property type="molecule type" value="Genomic_DNA"/>
</dbReference>
<evidence type="ECO:0000256" key="1">
    <source>
        <dbReference type="SAM" id="Phobius"/>
    </source>
</evidence>
<keyword evidence="3" id="KW-1185">Reference proteome</keyword>
<accession>A0ABY8NHF8</accession>
<gene>
    <name evidence="2" type="ORF">PVT68_06200</name>
</gene>
<organism evidence="2 3">
    <name type="scientific">Microbulbifer bruguierae</name>
    <dbReference type="NCBI Taxonomy" id="3029061"/>
    <lineage>
        <taxon>Bacteria</taxon>
        <taxon>Pseudomonadati</taxon>
        <taxon>Pseudomonadota</taxon>
        <taxon>Gammaproteobacteria</taxon>
        <taxon>Cellvibrionales</taxon>
        <taxon>Microbulbiferaceae</taxon>
        <taxon>Microbulbifer</taxon>
    </lineage>
</organism>
<keyword evidence="1" id="KW-0472">Membrane</keyword>
<evidence type="ECO:0000313" key="3">
    <source>
        <dbReference type="Proteomes" id="UP001236500"/>
    </source>
</evidence>
<evidence type="ECO:0000313" key="2">
    <source>
        <dbReference type="EMBL" id="WGL17885.1"/>
    </source>
</evidence>
<dbReference type="RefSeq" id="WP_280321809.1">
    <property type="nucleotide sequence ID" value="NZ_CP118605.1"/>
</dbReference>
<name>A0ABY8NHF8_9GAMM</name>
<feature type="transmembrane region" description="Helical" evidence="1">
    <location>
        <begin position="331"/>
        <end position="353"/>
    </location>
</feature>
<feature type="transmembrane region" description="Helical" evidence="1">
    <location>
        <begin position="7"/>
        <end position="24"/>
    </location>
</feature>
<proteinExistence type="predicted"/>
<reference evidence="2 3" key="1">
    <citation type="submission" date="2023-02" db="EMBL/GenBank/DDBJ databases">
        <title>Description and genomic characterization of Microbulbifer bruguierae sp. nov., isolated from the sediment of mangrove plant Bruguiera sexangula.</title>
        <authorList>
            <person name="Long M."/>
        </authorList>
    </citation>
    <scope>NUCLEOTIDE SEQUENCE [LARGE SCALE GENOMIC DNA]</scope>
    <source>
        <strain evidence="2 3">H12</strain>
    </source>
</reference>
<feature type="transmembrane region" description="Helical" evidence="1">
    <location>
        <begin position="30"/>
        <end position="60"/>
    </location>
</feature>
<sequence>MNWYRNYLLPGLIFQSVVIGGGYATGRELIAFFFASGPVGGLLGLLTAGVVFGVVLAIGFEFARVFRAFDYRHFCQKLLGSYWGIFELAFCIQLLLTLSVIGSAAGQLVEQTFGVPSLAGTLLLMSAIVLLLFFGSETIKRALAGWSFLLYLVYGLMFVLAFRSFGSDITQTYREADTGSGWLQSGVLYSGYNLAVLPAVLFAISGLSRRREAVGAGLMAGVLAIIPAMSFFVAMMAAYPEIGEQAVPATYLMSLLNVGWLEVIFQVVVFGTFIETGTALLHAVNERLAGLRQESQREMPSYQRAAVAVLLLGISIFAAERFGIVDLIAQGYGALTLVFLTIFILPLMTLGVWKIVNRPSVAQAEADPFQPLDLQETGQP</sequence>
<evidence type="ECO:0008006" key="4">
    <source>
        <dbReference type="Google" id="ProtNLM"/>
    </source>
</evidence>
<dbReference type="Proteomes" id="UP001236500">
    <property type="component" value="Chromosome"/>
</dbReference>
<feature type="transmembrane region" description="Helical" evidence="1">
    <location>
        <begin position="305"/>
        <end position="325"/>
    </location>
</feature>